<accession>G0UIS8</accession>
<reference evidence="4" key="1">
    <citation type="journal article" date="2012" name="Proc. Natl. Acad. Sci. U.S.A.">
        <title>Antigenic diversity is generated by distinct evolutionary mechanisms in African trypanosome species.</title>
        <authorList>
            <person name="Jackson A.P."/>
            <person name="Berry A."/>
            <person name="Aslett M."/>
            <person name="Allison H.C."/>
            <person name="Burton P."/>
            <person name="Vavrova-Anderson J."/>
            <person name="Brown R."/>
            <person name="Browne H."/>
            <person name="Corton N."/>
            <person name="Hauser H."/>
            <person name="Gamble J."/>
            <person name="Gilderthorp R."/>
            <person name="Marcello L."/>
            <person name="McQuillan J."/>
            <person name="Otto T.D."/>
            <person name="Quail M.A."/>
            <person name="Sanders M.J."/>
            <person name="van Tonder A."/>
            <person name="Ginger M.L."/>
            <person name="Field M.C."/>
            <person name="Barry J.D."/>
            <person name="Hertz-Fowler C."/>
            <person name="Berriman M."/>
        </authorList>
    </citation>
    <scope>NUCLEOTIDE SEQUENCE</scope>
    <source>
        <strain evidence="4">IL3000</strain>
    </source>
</reference>
<dbReference type="PANTHER" id="PTHR11703:SF0">
    <property type="entry name" value="DEOXYHYPUSINE SYNTHASE"/>
    <property type="match status" value="1"/>
</dbReference>
<organism evidence="4">
    <name type="scientific">Trypanosoma congolense (strain IL3000)</name>
    <dbReference type="NCBI Taxonomy" id="1068625"/>
    <lineage>
        <taxon>Eukaryota</taxon>
        <taxon>Discoba</taxon>
        <taxon>Euglenozoa</taxon>
        <taxon>Kinetoplastea</taxon>
        <taxon>Metakinetoplastina</taxon>
        <taxon>Trypanosomatida</taxon>
        <taxon>Trypanosomatidae</taxon>
        <taxon>Trypanosoma</taxon>
        <taxon>Nannomonas</taxon>
    </lineage>
</organism>
<dbReference type="Gene3D" id="3.40.910.10">
    <property type="entry name" value="Deoxyhypusine synthase"/>
    <property type="match status" value="1"/>
</dbReference>
<dbReference type="GO" id="GO:0034038">
    <property type="term" value="F:deoxyhypusine synthase activity"/>
    <property type="evidence" value="ECO:0007669"/>
    <property type="project" value="TreeGrafter"/>
</dbReference>
<dbReference type="InterPro" id="IPR029035">
    <property type="entry name" value="DHS-like_NAD/FAD-binding_dom"/>
</dbReference>
<dbReference type="AlphaFoldDB" id="G0UIS8"/>
<keyword evidence="2" id="KW-0520">NAD</keyword>
<evidence type="ECO:0000256" key="3">
    <source>
        <dbReference type="SAM" id="MobiDB-lite"/>
    </source>
</evidence>
<dbReference type="InterPro" id="IPR036982">
    <property type="entry name" value="Deoxyhypusine_synthase_sf"/>
</dbReference>
<name>G0UIS8_TRYCI</name>
<evidence type="ECO:0000256" key="1">
    <source>
        <dbReference type="ARBA" id="ARBA00009892"/>
    </source>
</evidence>
<comment type="similarity">
    <text evidence="1">Belongs to the deoxyhypusine synthase family.</text>
</comment>
<feature type="region of interest" description="Disordered" evidence="3">
    <location>
        <begin position="1"/>
        <end position="28"/>
    </location>
</feature>
<proteinExistence type="inferred from homology"/>
<dbReference type="InterPro" id="IPR002773">
    <property type="entry name" value="Deoxyhypusine_synthase"/>
</dbReference>
<sequence>MQGDFRRESEYRPPRKTVQTPRVPPLPGTVGNIDYSELLSVDGEEALQRVLSSYSTMGLQATHLGLAREIVQRALRNKKVPGHKILLAYTSNLVSSGLRDTFACLAREGLIDGVVTTAGGVEEDVIKCLGDTLLGEFALDGSRLRKCGLNRVGNLLVPNDNYRSFEDFFVPVLKKLHGEQRASRWTTKTTPSEIIAEVGATLEKVAPDVCASSLIYWCYRNKIPVFSPAFTDGSMGDMIYFYNYSRKGLVVDPVPDVAHLRRVGAKGGSGGGHVTSIVLGGGLPKHHLLRNVRSDAVVYVTTGIEADGCESSCNIEDDRFNGLLSPECEVARVHGEATIVAPLLFLLPGGNDNCGN</sequence>
<evidence type="ECO:0000256" key="2">
    <source>
        <dbReference type="ARBA" id="ARBA00023027"/>
    </source>
</evidence>
<dbReference type="Pfam" id="PF01916">
    <property type="entry name" value="DS"/>
    <property type="match status" value="1"/>
</dbReference>
<dbReference type="PANTHER" id="PTHR11703">
    <property type="entry name" value="DEOXYHYPUSINE SYNTHASE"/>
    <property type="match status" value="1"/>
</dbReference>
<protein>
    <submittedName>
        <fullName evidence="4">Putative deoxyhypusine synthase</fullName>
    </submittedName>
</protein>
<evidence type="ECO:0000313" key="4">
    <source>
        <dbReference type="EMBL" id="CCC89278.1"/>
    </source>
</evidence>
<dbReference type="EMBL" id="HE575314">
    <property type="protein sequence ID" value="CCC89278.1"/>
    <property type="molecule type" value="Genomic_DNA"/>
</dbReference>
<dbReference type="VEuPathDB" id="TriTrypDB:TcIL3000_1_360"/>
<dbReference type="FunFam" id="3.40.910.10:FF:000010">
    <property type="entry name" value="Deoxyhypusine synthase"/>
    <property type="match status" value="1"/>
</dbReference>
<gene>
    <name evidence="4" type="ORF">TCIL3000_1_360</name>
</gene>
<dbReference type="SUPFAM" id="SSF52467">
    <property type="entry name" value="DHS-like NAD/FAD-binding domain"/>
    <property type="match status" value="1"/>
</dbReference>
<feature type="compositionally biased region" description="Basic and acidic residues" evidence="3">
    <location>
        <begin position="1"/>
        <end position="13"/>
    </location>
</feature>
<dbReference type="GO" id="GO:0005737">
    <property type="term" value="C:cytoplasm"/>
    <property type="evidence" value="ECO:0007669"/>
    <property type="project" value="UniProtKB-ARBA"/>
</dbReference>